<dbReference type="Proteomes" id="UP001234297">
    <property type="component" value="Chromosome 6"/>
</dbReference>
<evidence type="ECO:0000313" key="1">
    <source>
        <dbReference type="EMBL" id="KAJ8627887.1"/>
    </source>
</evidence>
<proteinExistence type="predicted"/>
<protein>
    <submittedName>
        <fullName evidence="1">Uncharacterized protein</fullName>
    </submittedName>
</protein>
<organism evidence="1 2">
    <name type="scientific">Persea americana</name>
    <name type="common">Avocado</name>
    <dbReference type="NCBI Taxonomy" id="3435"/>
    <lineage>
        <taxon>Eukaryota</taxon>
        <taxon>Viridiplantae</taxon>
        <taxon>Streptophyta</taxon>
        <taxon>Embryophyta</taxon>
        <taxon>Tracheophyta</taxon>
        <taxon>Spermatophyta</taxon>
        <taxon>Magnoliopsida</taxon>
        <taxon>Magnoliidae</taxon>
        <taxon>Laurales</taxon>
        <taxon>Lauraceae</taxon>
        <taxon>Persea</taxon>
    </lineage>
</organism>
<comment type="caution">
    <text evidence="1">The sequence shown here is derived from an EMBL/GenBank/DDBJ whole genome shotgun (WGS) entry which is preliminary data.</text>
</comment>
<gene>
    <name evidence="1" type="ORF">MRB53_021194</name>
</gene>
<evidence type="ECO:0000313" key="2">
    <source>
        <dbReference type="Proteomes" id="UP001234297"/>
    </source>
</evidence>
<name>A0ACC2L480_PERAE</name>
<sequence>MLKQKSRDNCLNLGSQAPSYRRKHAKAEVHRQLPQPGKQQLKALFLYGLNQQKELTTFSIKDCEGTNYTAPVHIENVFVDYFQSIPARKGYSQNAATDLSHVNITGKLNADDAKTFCRPVGISEIESVINSSKPKKIVARLAATSSLTALSAIKYGAPSPLYLKWAPSQSFNSLEDQLQALTGCCDPSRIDNQTLAKLSFSTLFGRPG</sequence>
<keyword evidence="2" id="KW-1185">Reference proteome</keyword>
<reference evidence="1 2" key="1">
    <citation type="journal article" date="2022" name="Hortic Res">
        <title>A haplotype resolved chromosomal level avocado genome allows analysis of novel avocado genes.</title>
        <authorList>
            <person name="Nath O."/>
            <person name="Fletcher S.J."/>
            <person name="Hayward A."/>
            <person name="Shaw L.M."/>
            <person name="Masouleh A.K."/>
            <person name="Furtado A."/>
            <person name="Henry R.J."/>
            <person name="Mitter N."/>
        </authorList>
    </citation>
    <scope>NUCLEOTIDE SEQUENCE [LARGE SCALE GENOMIC DNA]</scope>
    <source>
        <strain evidence="2">cv. Hass</strain>
    </source>
</reference>
<accession>A0ACC2L480</accession>
<dbReference type="EMBL" id="CM056814">
    <property type="protein sequence ID" value="KAJ8627887.1"/>
    <property type="molecule type" value="Genomic_DNA"/>
</dbReference>